<comment type="subcellular location">
    <subcellularLocation>
        <location evidence="1">Membrane</location>
    </subcellularLocation>
</comment>
<dbReference type="RefSeq" id="XP_067926940.1">
    <property type="nucleotide sequence ID" value="XM_068061086.1"/>
</dbReference>
<evidence type="ECO:0000256" key="7">
    <source>
        <dbReference type="SAM" id="Phobius"/>
    </source>
</evidence>
<dbReference type="OrthoDB" id="422939at2759"/>
<dbReference type="AlphaFoldDB" id="A0A2C6LDQ9"/>
<evidence type="ECO:0000256" key="1">
    <source>
        <dbReference type="ARBA" id="ARBA00004370"/>
    </source>
</evidence>
<protein>
    <submittedName>
        <fullName evidence="8">Reactive oxygen species modulator 1</fullName>
    </submittedName>
</protein>
<name>A0A2C6LDQ9_9APIC</name>
<dbReference type="Proteomes" id="UP000221165">
    <property type="component" value="Unassembled WGS sequence"/>
</dbReference>
<dbReference type="PANTHER" id="PTHR28525:SF1">
    <property type="entry name" value="REACTIVE OXYGEN SPECIES MODULATOR 1"/>
    <property type="match status" value="1"/>
</dbReference>
<dbReference type="SMART" id="SM01378">
    <property type="entry name" value="Romo1"/>
    <property type="match status" value="1"/>
</dbReference>
<dbReference type="GO" id="GO:0045039">
    <property type="term" value="P:protein insertion into mitochondrial inner membrane"/>
    <property type="evidence" value="ECO:0007669"/>
    <property type="project" value="TreeGrafter"/>
</dbReference>
<accession>A0A2C6LDQ9</accession>
<evidence type="ECO:0000313" key="8">
    <source>
        <dbReference type="EMBL" id="PHJ25268.1"/>
    </source>
</evidence>
<dbReference type="PANTHER" id="PTHR28525">
    <property type="entry name" value="REACTIVE OXYGEN SPECIES MODULATOR 1"/>
    <property type="match status" value="1"/>
</dbReference>
<sequence>MSWWPFGSGGDTSAAKKDATSSLPKSEYDELVPPPPSGGAVPPPSPPPKSVGSSAASATEPFKGFSPPPPAAPATTPSSSSLSRSSSAPSSASGSFLSLPSLGVGKGEDYYANEDFSKYTSPYSPESPGFYDRQYAEEERQRVDRLQGGREASLLDRYVTNPRLRGCLEGVKMGVKMGAAVGGIFGLLTGGYAAFAHRNFLILPVSMVGGAVSFGFFLGCGMIIRCEDAQAFYSPPSSSPFCPSLRFTKNITHSVYLSTAGKRTVPSCVALAGDQRRCVALPAYSRHW</sequence>
<evidence type="ECO:0000256" key="3">
    <source>
        <dbReference type="ARBA" id="ARBA00022692"/>
    </source>
</evidence>
<feature type="region of interest" description="Disordered" evidence="6">
    <location>
        <begin position="1"/>
        <end position="98"/>
    </location>
</feature>
<organism evidence="8 9">
    <name type="scientific">Cystoisospora suis</name>
    <dbReference type="NCBI Taxonomy" id="483139"/>
    <lineage>
        <taxon>Eukaryota</taxon>
        <taxon>Sar</taxon>
        <taxon>Alveolata</taxon>
        <taxon>Apicomplexa</taxon>
        <taxon>Conoidasida</taxon>
        <taxon>Coccidia</taxon>
        <taxon>Eucoccidiorida</taxon>
        <taxon>Eimeriorina</taxon>
        <taxon>Sarcocystidae</taxon>
        <taxon>Cystoisospora</taxon>
    </lineage>
</organism>
<keyword evidence="4 7" id="KW-1133">Transmembrane helix</keyword>
<evidence type="ECO:0000256" key="4">
    <source>
        <dbReference type="ARBA" id="ARBA00022989"/>
    </source>
</evidence>
<evidence type="ECO:0000256" key="5">
    <source>
        <dbReference type="ARBA" id="ARBA00023136"/>
    </source>
</evidence>
<feature type="transmembrane region" description="Helical" evidence="7">
    <location>
        <begin position="201"/>
        <end position="224"/>
    </location>
</feature>
<reference evidence="8 9" key="1">
    <citation type="journal article" date="2017" name="Int. J. Parasitol.">
        <title>The genome of the protozoan parasite Cystoisospora suis and a reverse vaccinology approach to identify vaccine candidates.</title>
        <authorList>
            <person name="Palmieri N."/>
            <person name="Shrestha A."/>
            <person name="Ruttkowski B."/>
            <person name="Beck T."/>
            <person name="Vogl C."/>
            <person name="Tomley F."/>
            <person name="Blake D.P."/>
            <person name="Joachim A."/>
        </authorList>
    </citation>
    <scope>NUCLEOTIDE SEQUENCE [LARGE SCALE GENOMIC DNA]</scope>
    <source>
        <strain evidence="8 9">Wien I</strain>
    </source>
</reference>
<dbReference type="InterPro" id="IPR018450">
    <property type="entry name" value="Romo1/Mgr2"/>
</dbReference>
<feature type="compositionally biased region" description="Low complexity" evidence="6">
    <location>
        <begin position="73"/>
        <end position="98"/>
    </location>
</feature>
<dbReference type="GeneID" id="94424297"/>
<feature type="transmembrane region" description="Helical" evidence="7">
    <location>
        <begin position="173"/>
        <end position="195"/>
    </location>
</feature>
<keyword evidence="9" id="KW-1185">Reference proteome</keyword>
<evidence type="ECO:0000256" key="6">
    <source>
        <dbReference type="SAM" id="MobiDB-lite"/>
    </source>
</evidence>
<evidence type="ECO:0000256" key="2">
    <source>
        <dbReference type="ARBA" id="ARBA00007839"/>
    </source>
</evidence>
<dbReference type="EMBL" id="MIGC01000344">
    <property type="protein sequence ID" value="PHJ25268.1"/>
    <property type="molecule type" value="Genomic_DNA"/>
</dbReference>
<comment type="similarity">
    <text evidence="2">Belongs to the MGR2 family.</text>
</comment>
<evidence type="ECO:0000313" key="9">
    <source>
        <dbReference type="Proteomes" id="UP000221165"/>
    </source>
</evidence>
<dbReference type="GO" id="GO:0005744">
    <property type="term" value="C:TIM23 mitochondrial import inner membrane translocase complex"/>
    <property type="evidence" value="ECO:0007669"/>
    <property type="project" value="TreeGrafter"/>
</dbReference>
<dbReference type="VEuPathDB" id="ToxoDB:CSUI_000879"/>
<keyword evidence="3 7" id="KW-0812">Transmembrane</keyword>
<feature type="compositionally biased region" description="Pro residues" evidence="6">
    <location>
        <begin position="32"/>
        <end position="49"/>
    </location>
</feature>
<proteinExistence type="inferred from homology"/>
<keyword evidence="5 7" id="KW-0472">Membrane</keyword>
<comment type="caution">
    <text evidence="8">The sequence shown here is derived from an EMBL/GenBank/DDBJ whole genome shotgun (WGS) entry which is preliminary data.</text>
</comment>
<dbReference type="GO" id="GO:0030150">
    <property type="term" value="P:protein import into mitochondrial matrix"/>
    <property type="evidence" value="ECO:0007669"/>
    <property type="project" value="TreeGrafter"/>
</dbReference>
<dbReference type="Pfam" id="PF10247">
    <property type="entry name" value="Romo1"/>
    <property type="match status" value="1"/>
</dbReference>
<gene>
    <name evidence="8" type="ORF">CSUI_000879</name>
</gene>